<dbReference type="OrthoDB" id="10619055at2759"/>
<accession>A0A0C3MFV1</accession>
<sequence>MTLSYAQRLSRRECQYCDRVLSDSKARSVHENSVHTFRLRFACWYCPKVFKSQSSRSRCHRRHRRASRDRIFQQRKRPPPGGPCPPTGDYPLCIAPADLFIVRPTVM</sequence>
<evidence type="ECO:0000256" key="1">
    <source>
        <dbReference type="SAM" id="MobiDB-lite"/>
    </source>
</evidence>
<protein>
    <recommendedName>
        <fullName evidence="2">C2H2-type domain-containing protein</fullName>
    </recommendedName>
</protein>
<feature type="compositionally biased region" description="Pro residues" evidence="1">
    <location>
        <begin position="79"/>
        <end position="88"/>
    </location>
</feature>
<dbReference type="EMBL" id="KN822953">
    <property type="protein sequence ID" value="KIO32612.1"/>
    <property type="molecule type" value="Genomic_DNA"/>
</dbReference>
<feature type="domain" description="C2H2-type" evidence="2">
    <location>
        <begin position="14"/>
        <end position="35"/>
    </location>
</feature>
<proteinExistence type="predicted"/>
<keyword evidence="4" id="KW-1185">Reference proteome</keyword>
<reference evidence="4" key="2">
    <citation type="submission" date="2015-01" db="EMBL/GenBank/DDBJ databases">
        <title>Evolutionary Origins and Diversification of the Mycorrhizal Mutualists.</title>
        <authorList>
            <consortium name="DOE Joint Genome Institute"/>
            <consortium name="Mycorrhizal Genomics Consortium"/>
            <person name="Kohler A."/>
            <person name="Kuo A."/>
            <person name="Nagy L.G."/>
            <person name="Floudas D."/>
            <person name="Copeland A."/>
            <person name="Barry K.W."/>
            <person name="Cichocki N."/>
            <person name="Veneault-Fourrey C."/>
            <person name="LaButti K."/>
            <person name="Lindquist E.A."/>
            <person name="Lipzen A."/>
            <person name="Lundell T."/>
            <person name="Morin E."/>
            <person name="Murat C."/>
            <person name="Riley R."/>
            <person name="Ohm R."/>
            <person name="Sun H."/>
            <person name="Tunlid A."/>
            <person name="Henrissat B."/>
            <person name="Grigoriev I.V."/>
            <person name="Hibbett D.S."/>
            <person name="Martin F."/>
        </authorList>
    </citation>
    <scope>NUCLEOTIDE SEQUENCE [LARGE SCALE GENOMIC DNA]</scope>
    <source>
        <strain evidence="4">MUT 4182</strain>
    </source>
</reference>
<name>A0A0C3MFV1_9AGAM</name>
<feature type="compositionally biased region" description="Basic residues" evidence="1">
    <location>
        <begin position="57"/>
        <end position="78"/>
    </location>
</feature>
<evidence type="ECO:0000313" key="4">
    <source>
        <dbReference type="Proteomes" id="UP000054248"/>
    </source>
</evidence>
<evidence type="ECO:0000259" key="2">
    <source>
        <dbReference type="PROSITE" id="PS00028"/>
    </source>
</evidence>
<feature type="region of interest" description="Disordered" evidence="1">
    <location>
        <begin position="57"/>
        <end position="88"/>
    </location>
</feature>
<gene>
    <name evidence="3" type="ORF">M407DRAFT_18380</name>
</gene>
<dbReference type="Proteomes" id="UP000054248">
    <property type="component" value="Unassembled WGS sequence"/>
</dbReference>
<dbReference type="InterPro" id="IPR013087">
    <property type="entry name" value="Znf_C2H2_type"/>
</dbReference>
<reference evidence="3 4" key="1">
    <citation type="submission" date="2014-04" db="EMBL/GenBank/DDBJ databases">
        <authorList>
            <consortium name="DOE Joint Genome Institute"/>
            <person name="Kuo A."/>
            <person name="Girlanda M."/>
            <person name="Perotto S."/>
            <person name="Kohler A."/>
            <person name="Nagy L.G."/>
            <person name="Floudas D."/>
            <person name="Copeland A."/>
            <person name="Barry K.W."/>
            <person name="Cichocki N."/>
            <person name="Veneault-Fourrey C."/>
            <person name="LaButti K."/>
            <person name="Lindquist E.A."/>
            <person name="Lipzen A."/>
            <person name="Lundell T."/>
            <person name="Morin E."/>
            <person name="Murat C."/>
            <person name="Sun H."/>
            <person name="Tunlid A."/>
            <person name="Henrissat B."/>
            <person name="Grigoriev I.V."/>
            <person name="Hibbett D.S."/>
            <person name="Martin F."/>
            <person name="Nordberg H.P."/>
            <person name="Cantor M.N."/>
            <person name="Hua S.X."/>
        </authorList>
    </citation>
    <scope>NUCLEOTIDE SEQUENCE [LARGE SCALE GENOMIC DNA]</scope>
    <source>
        <strain evidence="3 4">MUT 4182</strain>
    </source>
</reference>
<evidence type="ECO:0000313" key="3">
    <source>
        <dbReference type="EMBL" id="KIO32612.1"/>
    </source>
</evidence>
<dbReference type="HOGENOM" id="CLU_2211895_0_0_1"/>
<organism evidence="3 4">
    <name type="scientific">Tulasnella calospora MUT 4182</name>
    <dbReference type="NCBI Taxonomy" id="1051891"/>
    <lineage>
        <taxon>Eukaryota</taxon>
        <taxon>Fungi</taxon>
        <taxon>Dikarya</taxon>
        <taxon>Basidiomycota</taxon>
        <taxon>Agaricomycotina</taxon>
        <taxon>Agaricomycetes</taxon>
        <taxon>Cantharellales</taxon>
        <taxon>Tulasnellaceae</taxon>
        <taxon>Tulasnella</taxon>
    </lineage>
</organism>
<dbReference type="AlphaFoldDB" id="A0A0C3MFV1"/>
<dbReference type="PROSITE" id="PS00028">
    <property type="entry name" value="ZINC_FINGER_C2H2_1"/>
    <property type="match status" value="1"/>
</dbReference>